<feature type="region of interest" description="Disordered" evidence="1">
    <location>
        <begin position="1"/>
        <end position="22"/>
    </location>
</feature>
<organism evidence="3 4">
    <name type="scientific">Porphyridium purpureum</name>
    <name type="common">Red alga</name>
    <name type="synonym">Porphyridium cruentum</name>
    <dbReference type="NCBI Taxonomy" id="35688"/>
    <lineage>
        <taxon>Eukaryota</taxon>
        <taxon>Rhodophyta</taxon>
        <taxon>Bangiophyceae</taxon>
        <taxon>Porphyridiales</taxon>
        <taxon>Porphyridiaceae</taxon>
        <taxon>Porphyridium</taxon>
    </lineage>
</organism>
<accession>A0A5J4Z2P8</accession>
<comment type="caution">
    <text evidence="3">The sequence shown here is derived from an EMBL/GenBank/DDBJ whole genome shotgun (WGS) entry which is preliminary data.</text>
</comment>
<dbReference type="InterPro" id="IPR032752">
    <property type="entry name" value="DC-UbP/UBTD2_N"/>
</dbReference>
<reference evidence="4" key="1">
    <citation type="journal article" date="2019" name="Nat. Commun.">
        <title>Expansion of phycobilisome linker gene families in mesophilic red algae.</title>
        <authorList>
            <person name="Lee J."/>
            <person name="Kim D."/>
            <person name="Bhattacharya D."/>
            <person name="Yoon H.S."/>
        </authorList>
    </citation>
    <scope>NUCLEOTIDE SEQUENCE [LARGE SCALE GENOMIC DNA]</scope>
    <source>
        <strain evidence="4">CCMP 1328</strain>
    </source>
</reference>
<evidence type="ECO:0000256" key="1">
    <source>
        <dbReference type="SAM" id="MobiDB-lite"/>
    </source>
</evidence>
<proteinExistence type="predicted"/>
<dbReference type="InterPro" id="IPR039869">
    <property type="entry name" value="UBTD1/2"/>
</dbReference>
<dbReference type="InterPro" id="IPR038169">
    <property type="entry name" value="DC-UbP/UBTD2_N_sf"/>
</dbReference>
<feature type="compositionally biased region" description="Polar residues" evidence="1">
    <location>
        <begin position="1"/>
        <end position="10"/>
    </location>
</feature>
<sequence>MGGCASSLNAESGKGKRNSGAAGRVAGVGAWDGHVRSVAPWRVEPAVTRAQLERLRNEFWETRVEGREEMWQALRAAAEADTDDLRDEIVKAAGIRPAAANATLLVAYDERGALYEVPIYCLRDPDNLDGEPACPEFKDAARAVQEYCERMKQSRAV</sequence>
<dbReference type="OrthoDB" id="1640476at2759"/>
<keyword evidence="4" id="KW-1185">Reference proteome</keyword>
<dbReference type="Proteomes" id="UP000324585">
    <property type="component" value="Unassembled WGS sequence"/>
</dbReference>
<feature type="domain" description="DC-UbP/UBTD2 N-terminal" evidence="2">
    <location>
        <begin position="35"/>
        <end position="128"/>
    </location>
</feature>
<dbReference type="OMA" id="DEREIWD"/>
<dbReference type="PANTHER" id="PTHR13609">
    <property type="entry name" value="UBIQUITIN DOMAIN CONTAINING 1 PROTEIN-RELATED"/>
    <property type="match status" value="1"/>
</dbReference>
<dbReference type="Gene3D" id="1.20.225.20">
    <property type="entry name" value="Ub domain-containing protein, DC-UbP/UBTD2, N-terminal domain"/>
    <property type="match status" value="1"/>
</dbReference>
<dbReference type="AlphaFoldDB" id="A0A5J4Z2P8"/>
<evidence type="ECO:0000313" key="3">
    <source>
        <dbReference type="EMBL" id="KAA8498121.1"/>
    </source>
</evidence>
<dbReference type="EMBL" id="VRMN01000001">
    <property type="protein sequence ID" value="KAA8498121.1"/>
    <property type="molecule type" value="Genomic_DNA"/>
</dbReference>
<gene>
    <name evidence="3" type="ORF">FVE85_5706</name>
</gene>
<evidence type="ECO:0000259" key="2">
    <source>
        <dbReference type="Pfam" id="PF16455"/>
    </source>
</evidence>
<dbReference type="Pfam" id="PF16455">
    <property type="entry name" value="UBD"/>
    <property type="match status" value="1"/>
</dbReference>
<protein>
    <submittedName>
        <fullName evidence="3">Ubiquitin domain-containing protein 2</fullName>
    </submittedName>
</protein>
<evidence type="ECO:0000313" key="4">
    <source>
        <dbReference type="Proteomes" id="UP000324585"/>
    </source>
</evidence>
<name>A0A5J4Z2P8_PORPP</name>